<dbReference type="Pfam" id="PF01975">
    <property type="entry name" value="SurE"/>
    <property type="match status" value="1"/>
</dbReference>
<dbReference type="AlphaFoldDB" id="A0A4V6TL35"/>
<comment type="caution">
    <text evidence="2">The sequence shown here is derived from an EMBL/GenBank/DDBJ whole genome shotgun (WGS) entry which is preliminary data.</text>
</comment>
<evidence type="ECO:0000313" key="2">
    <source>
        <dbReference type="EMBL" id="TIA44407.1"/>
    </source>
</evidence>
<gene>
    <name evidence="2" type="ORF">D6C83_05942</name>
</gene>
<dbReference type="Gene3D" id="3.40.630.30">
    <property type="match status" value="1"/>
</dbReference>
<organism evidence="2 3">
    <name type="scientific">Aureobasidium pullulans</name>
    <name type="common">Black yeast</name>
    <name type="synonym">Pullularia pullulans</name>
    <dbReference type="NCBI Taxonomy" id="5580"/>
    <lineage>
        <taxon>Eukaryota</taxon>
        <taxon>Fungi</taxon>
        <taxon>Dikarya</taxon>
        <taxon>Ascomycota</taxon>
        <taxon>Pezizomycotina</taxon>
        <taxon>Dothideomycetes</taxon>
        <taxon>Dothideomycetidae</taxon>
        <taxon>Dothideales</taxon>
        <taxon>Saccotheciaceae</taxon>
        <taxon>Aureobasidium</taxon>
    </lineage>
</organism>
<protein>
    <recommendedName>
        <fullName evidence="1">N-acetyltransferase domain-containing protein</fullName>
    </recommendedName>
</protein>
<dbReference type="InterPro" id="IPR000182">
    <property type="entry name" value="GNAT_dom"/>
</dbReference>
<dbReference type="GO" id="GO:0016747">
    <property type="term" value="F:acyltransferase activity, transferring groups other than amino-acyl groups"/>
    <property type="evidence" value="ECO:0007669"/>
    <property type="project" value="InterPro"/>
</dbReference>
<evidence type="ECO:0000313" key="3">
    <source>
        <dbReference type="Proteomes" id="UP000304947"/>
    </source>
</evidence>
<dbReference type="CDD" id="cd04301">
    <property type="entry name" value="NAT_SF"/>
    <property type="match status" value="1"/>
</dbReference>
<dbReference type="InterPro" id="IPR016181">
    <property type="entry name" value="Acyl_CoA_acyltransferase"/>
</dbReference>
<name>A0A4V6TL35_AURPU</name>
<accession>A0A4V6TL35</accession>
<dbReference type="SUPFAM" id="SSF64167">
    <property type="entry name" value="SurE-like"/>
    <property type="match status" value="1"/>
</dbReference>
<sequence length="223" mass="25185">MPTNQQPWAGKAHSTNEEVVATPLWHETTATNSPRSYPWFLLNSTPASCIQIALGHLLEDRPRVDLVICGPHVGCNITSDKSRLDLTAINNAFDQDWIYWTTRAPEEILQQAIQGSFCLGLYNTNDDTQIGFVRLITDSTTFAYVTDLYVLPEYQGTGLGGWLIDCIDEYLEAKPFLRWTMLRTSQGKSREAYEKRLGMVVLESRAEESGPWMMGKKGKAFWG</sequence>
<evidence type="ECO:0000259" key="1">
    <source>
        <dbReference type="PROSITE" id="PS51186"/>
    </source>
</evidence>
<dbReference type="Gene3D" id="3.40.1210.10">
    <property type="entry name" value="Survival protein SurE-like phosphatase/nucleotidase"/>
    <property type="match status" value="1"/>
</dbReference>
<dbReference type="PANTHER" id="PTHR43233">
    <property type="entry name" value="FAMILY N-ACETYLTRANSFERASE, PUTATIVE (AFU_ORTHOLOGUE AFUA_6G03350)-RELATED"/>
    <property type="match status" value="1"/>
</dbReference>
<proteinExistence type="predicted"/>
<reference evidence="2 3" key="1">
    <citation type="submission" date="2018-10" db="EMBL/GenBank/DDBJ databases">
        <title>Fifty Aureobasidium pullulans genomes reveal a recombining polyextremotolerant generalist.</title>
        <authorList>
            <person name="Gostincar C."/>
            <person name="Turk M."/>
            <person name="Zajc J."/>
            <person name="Gunde-Cimerman N."/>
        </authorList>
    </citation>
    <scope>NUCLEOTIDE SEQUENCE [LARGE SCALE GENOMIC DNA]</scope>
    <source>
        <strain evidence="2 3">EXF-3380</strain>
    </source>
</reference>
<dbReference type="InterPro" id="IPR036523">
    <property type="entry name" value="SurE-like_sf"/>
</dbReference>
<dbReference type="InterPro" id="IPR002828">
    <property type="entry name" value="SurE-like_Pase/nucleotidase"/>
</dbReference>
<dbReference type="InterPro" id="IPR053144">
    <property type="entry name" value="Acetyltransferase_Butenolide"/>
</dbReference>
<dbReference type="PROSITE" id="PS51186">
    <property type="entry name" value="GNAT"/>
    <property type="match status" value="1"/>
</dbReference>
<dbReference type="EMBL" id="QZBU01002050">
    <property type="protein sequence ID" value="TIA44407.1"/>
    <property type="molecule type" value="Genomic_DNA"/>
</dbReference>
<dbReference type="Proteomes" id="UP000304947">
    <property type="component" value="Unassembled WGS sequence"/>
</dbReference>
<dbReference type="GO" id="GO:0016787">
    <property type="term" value="F:hydrolase activity"/>
    <property type="evidence" value="ECO:0007669"/>
    <property type="project" value="InterPro"/>
</dbReference>
<feature type="domain" description="N-acetyltransferase" evidence="1">
    <location>
        <begin position="76"/>
        <end position="219"/>
    </location>
</feature>
<dbReference type="Pfam" id="PF00583">
    <property type="entry name" value="Acetyltransf_1"/>
    <property type="match status" value="1"/>
</dbReference>
<dbReference type="SUPFAM" id="SSF55729">
    <property type="entry name" value="Acyl-CoA N-acyltransferases (Nat)"/>
    <property type="match status" value="1"/>
</dbReference>
<dbReference type="PANTHER" id="PTHR43233:SF1">
    <property type="entry name" value="FAMILY N-ACETYLTRANSFERASE, PUTATIVE (AFU_ORTHOLOGUE AFUA_6G03350)-RELATED"/>
    <property type="match status" value="1"/>
</dbReference>